<keyword evidence="3 7" id="KW-0808">Transferase</keyword>
<dbReference type="InterPro" id="IPR043129">
    <property type="entry name" value="ATPase_NBD"/>
</dbReference>
<dbReference type="PIRSF" id="PIRSF000538">
    <property type="entry name" value="GlpK"/>
    <property type="match status" value="1"/>
</dbReference>
<organism evidence="7 8">
    <name type="scientific">Streptomyces monticola</name>
    <dbReference type="NCBI Taxonomy" id="2666263"/>
    <lineage>
        <taxon>Bacteria</taxon>
        <taxon>Bacillati</taxon>
        <taxon>Actinomycetota</taxon>
        <taxon>Actinomycetes</taxon>
        <taxon>Kitasatosporales</taxon>
        <taxon>Streptomycetaceae</taxon>
        <taxon>Streptomyces</taxon>
    </lineage>
</organism>
<evidence type="ECO:0000259" key="6">
    <source>
        <dbReference type="Pfam" id="PF02782"/>
    </source>
</evidence>
<dbReference type="PANTHER" id="PTHR43095:SF5">
    <property type="entry name" value="XYLULOSE KINASE"/>
    <property type="match status" value="1"/>
</dbReference>
<keyword evidence="2" id="KW-0119">Carbohydrate metabolism</keyword>
<proteinExistence type="inferred from homology"/>
<name>A0ABW2JG64_9ACTN</name>
<dbReference type="InterPro" id="IPR000577">
    <property type="entry name" value="Carb_kinase_FGGY"/>
</dbReference>
<evidence type="ECO:0000256" key="1">
    <source>
        <dbReference type="ARBA" id="ARBA00009156"/>
    </source>
</evidence>
<evidence type="ECO:0000256" key="2">
    <source>
        <dbReference type="ARBA" id="ARBA00022629"/>
    </source>
</evidence>
<accession>A0ABW2JG64</accession>
<dbReference type="EMBL" id="JBHTCF010000003">
    <property type="protein sequence ID" value="MFC7304649.1"/>
    <property type="molecule type" value="Genomic_DNA"/>
</dbReference>
<sequence>MTDRLPADATQRADAAGELPADAVWLGLDLGTQSARCVAVDAAGTVLAAASRPLTSHREGKRHEQDPEQWWSALAEACREALAGIAPERIRGLAIDGTSGTILLADASGRPLTPGLMYDDGRAATQAERANAVGESVWLELGYRSMQPSWALPKLLWLLENEPAASGGGAGEAAAAGTGGHEAAAAGTGVRLLHQTDLVTWRLAGHQVAADASHALKTGYHLTEERWPAAEFAELGVPESLLPEVVRPGTVIGAVCAQAAAATGIPEGTAIVAGMTDGCAAQIGAGALTPGAWNSVLGTTLVFKGMSPHLVRDPAGVVYCHRGPGDSWLPGGASSSGAGVISREFAGADLAELTLRASESESTAVAYPLVSTGGERFPFRAPGAEPFMLGEAPDEAARFHAYLLGVACVERLCFDYLDLLGAPVDGPLTLTGGGAANRYWSRLRADVMGRPVLLPEQAEGAIGMAVLAATSSGVSVQDAAAAMVRIREEIAPDPGRTAHWTPVYLTFLDELVRRGWLDSAVADHAKQRAAQ</sequence>
<gene>
    <name evidence="7" type="ORF">ACFQVC_10525</name>
</gene>
<keyword evidence="4 7" id="KW-0418">Kinase</keyword>
<dbReference type="RefSeq" id="WP_381829248.1">
    <property type="nucleotide sequence ID" value="NZ_JBHTCF010000003.1"/>
</dbReference>
<dbReference type="EC" id="2.7.1.-" evidence="7"/>
<dbReference type="GO" id="GO:0016301">
    <property type="term" value="F:kinase activity"/>
    <property type="evidence" value="ECO:0007669"/>
    <property type="project" value="UniProtKB-KW"/>
</dbReference>
<dbReference type="InterPro" id="IPR050406">
    <property type="entry name" value="FGGY_Carb_Kinase"/>
</dbReference>
<dbReference type="SUPFAM" id="SSF53067">
    <property type="entry name" value="Actin-like ATPase domain"/>
    <property type="match status" value="2"/>
</dbReference>
<dbReference type="Pfam" id="PF02782">
    <property type="entry name" value="FGGY_C"/>
    <property type="match status" value="1"/>
</dbReference>
<dbReference type="PANTHER" id="PTHR43095">
    <property type="entry name" value="SUGAR KINASE"/>
    <property type="match status" value="1"/>
</dbReference>
<keyword evidence="8" id="KW-1185">Reference proteome</keyword>
<dbReference type="CDD" id="cd07783">
    <property type="entry name" value="ASKHA_NBD_FGGY_SePSK_AtXK1-like"/>
    <property type="match status" value="1"/>
</dbReference>
<dbReference type="Gene3D" id="3.30.420.40">
    <property type="match status" value="2"/>
</dbReference>
<dbReference type="InterPro" id="IPR018485">
    <property type="entry name" value="FGGY_C"/>
</dbReference>
<reference evidence="8" key="1">
    <citation type="journal article" date="2019" name="Int. J. Syst. Evol. Microbiol.">
        <title>The Global Catalogue of Microorganisms (GCM) 10K type strain sequencing project: providing services to taxonomists for standard genome sequencing and annotation.</title>
        <authorList>
            <consortium name="The Broad Institute Genomics Platform"/>
            <consortium name="The Broad Institute Genome Sequencing Center for Infectious Disease"/>
            <person name="Wu L."/>
            <person name="Ma J."/>
        </authorList>
    </citation>
    <scope>NUCLEOTIDE SEQUENCE [LARGE SCALE GENOMIC DNA]</scope>
    <source>
        <strain evidence="8">SYNS20</strain>
    </source>
</reference>
<dbReference type="Pfam" id="PF00370">
    <property type="entry name" value="FGGY_N"/>
    <property type="match status" value="1"/>
</dbReference>
<evidence type="ECO:0000256" key="3">
    <source>
        <dbReference type="ARBA" id="ARBA00022679"/>
    </source>
</evidence>
<protein>
    <submittedName>
        <fullName evidence="7">FGGY-family carbohydrate kinase</fullName>
        <ecNumber evidence="7">2.7.1.-</ecNumber>
    </submittedName>
</protein>
<keyword evidence="2" id="KW-0859">Xylose metabolism</keyword>
<evidence type="ECO:0000259" key="5">
    <source>
        <dbReference type="Pfam" id="PF00370"/>
    </source>
</evidence>
<evidence type="ECO:0000313" key="7">
    <source>
        <dbReference type="EMBL" id="MFC7304649.1"/>
    </source>
</evidence>
<evidence type="ECO:0000313" key="8">
    <source>
        <dbReference type="Proteomes" id="UP001596523"/>
    </source>
</evidence>
<evidence type="ECO:0000256" key="4">
    <source>
        <dbReference type="ARBA" id="ARBA00022777"/>
    </source>
</evidence>
<dbReference type="Proteomes" id="UP001596523">
    <property type="component" value="Unassembled WGS sequence"/>
</dbReference>
<dbReference type="InterPro" id="IPR018484">
    <property type="entry name" value="FGGY_N"/>
</dbReference>
<comment type="caution">
    <text evidence="7">The sequence shown here is derived from an EMBL/GenBank/DDBJ whole genome shotgun (WGS) entry which is preliminary data.</text>
</comment>
<feature type="domain" description="Carbohydrate kinase FGGY N-terminal" evidence="5">
    <location>
        <begin position="24"/>
        <end position="284"/>
    </location>
</feature>
<comment type="similarity">
    <text evidence="1">Belongs to the FGGY kinase family.</text>
</comment>
<feature type="domain" description="Carbohydrate kinase FGGY C-terminal" evidence="6">
    <location>
        <begin position="295"/>
        <end position="470"/>
    </location>
</feature>